<comment type="caution">
    <text evidence="1">The sequence shown here is derived from an EMBL/GenBank/DDBJ whole genome shotgun (WGS) entry which is preliminary data.</text>
</comment>
<reference evidence="1 2" key="1">
    <citation type="submission" date="2024-06" db="EMBL/GenBank/DDBJ databases">
        <title>Sorghum-associated microbial communities from plants grown in Nebraska, USA.</title>
        <authorList>
            <person name="Schachtman D."/>
        </authorList>
    </citation>
    <scope>NUCLEOTIDE SEQUENCE [LARGE SCALE GENOMIC DNA]</scope>
    <source>
        <strain evidence="1 2">2709</strain>
    </source>
</reference>
<name>A0ABV2Q497_9BURK</name>
<protein>
    <recommendedName>
        <fullName evidence="3">GAF domain-containing protein</fullName>
    </recommendedName>
</protein>
<keyword evidence="2" id="KW-1185">Reference proteome</keyword>
<evidence type="ECO:0008006" key="3">
    <source>
        <dbReference type="Google" id="ProtNLM"/>
    </source>
</evidence>
<organism evidence="1 2">
    <name type="scientific">Ottowia thiooxydans</name>
    <dbReference type="NCBI Taxonomy" id="219182"/>
    <lineage>
        <taxon>Bacteria</taxon>
        <taxon>Pseudomonadati</taxon>
        <taxon>Pseudomonadota</taxon>
        <taxon>Betaproteobacteria</taxon>
        <taxon>Burkholderiales</taxon>
        <taxon>Comamonadaceae</taxon>
        <taxon>Ottowia</taxon>
    </lineage>
</organism>
<dbReference type="SUPFAM" id="SSF55781">
    <property type="entry name" value="GAF domain-like"/>
    <property type="match status" value="1"/>
</dbReference>
<dbReference type="EMBL" id="JBEPSH010000002">
    <property type="protein sequence ID" value="MET4575861.1"/>
    <property type="molecule type" value="Genomic_DNA"/>
</dbReference>
<dbReference type="RefSeq" id="WP_354441608.1">
    <property type="nucleotide sequence ID" value="NZ_JBEPSH010000002.1"/>
</dbReference>
<gene>
    <name evidence="1" type="ORF">ABIE13_000961</name>
</gene>
<accession>A0ABV2Q497</accession>
<evidence type="ECO:0000313" key="1">
    <source>
        <dbReference type="EMBL" id="MET4575861.1"/>
    </source>
</evidence>
<evidence type="ECO:0000313" key="2">
    <source>
        <dbReference type="Proteomes" id="UP001549320"/>
    </source>
</evidence>
<dbReference type="Proteomes" id="UP001549320">
    <property type="component" value="Unassembled WGS sequence"/>
</dbReference>
<sequence>MSDSERGEVLIGLPADAFSVLCERLPRAEGFDDAMDLAEHFRQTVLGDGLMTVNRVHAASERDVLLQRIWSSRPHAYPVGGTKLKSMTNWTRQLLLRGELFIGEGLGALEDVFDDVQLIASMGLRAVMNVPLVRQDGSCFATFNVLGTRERWTSGDQIVIRLLAELMRPQAAGYLANMEASPRSQQKAISTHL</sequence>
<proteinExistence type="predicted"/>